<organism evidence="3 5">
    <name type="scientific">Aquisalinus luteolus</name>
    <dbReference type="NCBI Taxonomy" id="1566827"/>
    <lineage>
        <taxon>Bacteria</taxon>
        <taxon>Pseudomonadati</taxon>
        <taxon>Pseudomonadota</taxon>
        <taxon>Alphaproteobacteria</taxon>
        <taxon>Parvularculales</taxon>
        <taxon>Parvularculaceae</taxon>
        <taxon>Aquisalinus</taxon>
    </lineage>
</organism>
<dbReference type="PANTHER" id="PTHR30160">
    <property type="entry name" value="TETRAACYLDISACCHARIDE 4'-KINASE-RELATED"/>
    <property type="match status" value="1"/>
</dbReference>
<dbReference type="Proteomes" id="UP000621856">
    <property type="component" value="Unassembled WGS sequence"/>
</dbReference>
<reference evidence="4 6" key="2">
    <citation type="submission" date="2020-02" db="EMBL/GenBank/DDBJ databases">
        <title>Genome sequence of Parvularcula flava strain NH6-79.</title>
        <authorList>
            <person name="Abdul Karim M.H."/>
            <person name="Lam M.Q."/>
            <person name="Chen S.J."/>
            <person name="Yahya A."/>
            <person name="Shahir S."/>
            <person name="Shamsir M.S."/>
            <person name="Chong C.S."/>
        </authorList>
    </citation>
    <scope>NUCLEOTIDE SEQUENCE [LARGE SCALE GENOMIC DNA]</scope>
    <source>
        <strain evidence="4 6">NH6-79</strain>
    </source>
</reference>
<evidence type="ECO:0000256" key="1">
    <source>
        <dbReference type="ARBA" id="ARBA00022676"/>
    </source>
</evidence>
<reference evidence="3" key="1">
    <citation type="journal article" date="2014" name="Int. J. Syst. Evol. Microbiol.">
        <title>Complete genome sequence of Corynebacterium casei LMG S-19264T (=DSM 44701T), isolated from a smear-ripened cheese.</title>
        <authorList>
            <consortium name="US DOE Joint Genome Institute (JGI-PGF)"/>
            <person name="Walter F."/>
            <person name="Albersmeier A."/>
            <person name="Kalinowski J."/>
            <person name="Ruckert C."/>
        </authorList>
    </citation>
    <scope>NUCLEOTIDE SEQUENCE</scope>
    <source>
        <strain evidence="3">CGMCC 1.14984</strain>
    </source>
</reference>
<dbReference type="InterPro" id="IPR051199">
    <property type="entry name" value="LPS_LOS_Heptosyltrfase"/>
</dbReference>
<dbReference type="EMBL" id="BMGZ01000002">
    <property type="protein sequence ID" value="GGH98802.1"/>
    <property type="molecule type" value="Genomic_DNA"/>
</dbReference>
<evidence type="ECO:0000313" key="6">
    <source>
        <dbReference type="Proteomes" id="UP000818603"/>
    </source>
</evidence>
<dbReference type="AlphaFoldDB" id="A0A8J3A367"/>
<dbReference type="PANTHER" id="PTHR30160:SF1">
    <property type="entry name" value="LIPOPOLYSACCHARIDE 1,2-N-ACETYLGLUCOSAMINETRANSFERASE-RELATED"/>
    <property type="match status" value="1"/>
</dbReference>
<name>A0A8J3A367_9PROT</name>
<keyword evidence="6" id="KW-1185">Reference proteome</keyword>
<evidence type="ECO:0000256" key="2">
    <source>
        <dbReference type="ARBA" id="ARBA00022679"/>
    </source>
</evidence>
<dbReference type="SUPFAM" id="SSF53756">
    <property type="entry name" value="UDP-Glycosyltransferase/glycogen phosphorylase"/>
    <property type="match status" value="1"/>
</dbReference>
<dbReference type="EMBL" id="VCJR02000002">
    <property type="protein sequence ID" value="NHK28546.1"/>
    <property type="molecule type" value="Genomic_DNA"/>
</dbReference>
<proteinExistence type="predicted"/>
<dbReference type="Proteomes" id="UP000818603">
    <property type="component" value="Unassembled WGS sequence"/>
</dbReference>
<keyword evidence="2" id="KW-0808">Transferase</keyword>
<accession>A0A8J3A367</accession>
<keyword evidence="1" id="KW-0328">Glycosyltransferase</keyword>
<dbReference type="GO" id="GO:0008713">
    <property type="term" value="F:ADP-heptose-lipopolysaccharide heptosyltransferase activity"/>
    <property type="evidence" value="ECO:0007669"/>
    <property type="project" value="TreeGrafter"/>
</dbReference>
<dbReference type="Pfam" id="PF01075">
    <property type="entry name" value="Glyco_transf_9"/>
    <property type="match status" value="1"/>
</dbReference>
<sequence length="339" mass="37201">MVAKNSRILILKGTGLSQFVEAEPAFSAIRAAHTGQPVDLLTTHEFGRLAKGAPYFDRVLAVGQFKDKEAKKTFLTQLKRQGYSRIYDLDGTPISQEIRRALTGWRGAQWIGPRRVIKQGRDGLSLAPSFAPEQMRAILADASIDMPQRLPDLSWALKGRKDAANMKPSWYGITGRYALLLPSRDPEQRWPAEHYAEVASELVRRGISPVLVGNADMKTFGNEVSQLMVRIGPEGGARALVDLTDKTDLAQLAALAKDAAFFVSGVTEELHLILSLGCPGVLLVSREDYQQADILYGHRIVNLVGTQVPQIEPDSAVMMLTAMGLLPRGQNTPKEAQFA</sequence>
<evidence type="ECO:0000313" key="3">
    <source>
        <dbReference type="EMBL" id="GGH98802.1"/>
    </source>
</evidence>
<dbReference type="InterPro" id="IPR002201">
    <property type="entry name" value="Glyco_trans_9"/>
</dbReference>
<reference evidence="3" key="3">
    <citation type="submission" date="2020-09" db="EMBL/GenBank/DDBJ databases">
        <authorList>
            <person name="Sun Q."/>
            <person name="Zhou Y."/>
        </authorList>
    </citation>
    <scope>NUCLEOTIDE SEQUENCE</scope>
    <source>
        <strain evidence="3">CGMCC 1.14984</strain>
    </source>
</reference>
<dbReference type="RefSeq" id="WP_155140632.1">
    <property type="nucleotide sequence ID" value="NZ_BMGZ01000002.1"/>
</dbReference>
<gene>
    <name evidence="4" type="ORF">FF098_011565</name>
    <name evidence="3" type="ORF">GCM10011355_23250</name>
</gene>
<evidence type="ECO:0000313" key="4">
    <source>
        <dbReference type="EMBL" id="NHK28546.1"/>
    </source>
</evidence>
<dbReference type="GO" id="GO:0005829">
    <property type="term" value="C:cytosol"/>
    <property type="evidence" value="ECO:0007669"/>
    <property type="project" value="TreeGrafter"/>
</dbReference>
<protein>
    <submittedName>
        <fullName evidence="4">Glycosyltransferase family 9 protein</fullName>
    </submittedName>
    <submittedName>
        <fullName evidence="3">Heptosyltransferase</fullName>
    </submittedName>
</protein>
<comment type="caution">
    <text evidence="3">The sequence shown here is derived from an EMBL/GenBank/DDBJ whole genome shotgun (WGS) entry which is preliminary data.</text>
</comment>
<dbReference type="GO" id="GO:0009244">
    <property type="term" value="P:lipopolysaccharide core region biosynthetic process"/>
    <property type="evidence" value="ECO:0007669"/>
    <property type="project" value="TreeGrafter"/>
</dbReference>
<dbReference type="Gene3D" id="3.40.50.2000">
    <property type="entry name" value="Glycogen Phosphorylase B"/>
    <property type="match status" value="2"/>
</dbReference>
<evidence type="ECO:0000313" key="5">
    <source>
        <dbReference type="Proteomes" id="UP000621856"/>
    </source>
</evidence>